<dbReference type="EMBL" id="JAQIEY010000038">
    <property type="protein sequence ID" value="MDA3768547.1"/>
    <property type="molecule type" value="Genomic_DNA"/>
</dbReference>
<protein>
    <submittedName>
        <fullName evidence="1">Uncharacterized protein</fullName>
    </submittedName>
</protein>
<reference evidence="1" key="1">
    <citation type="submission" date="2023-01" db="EMBL/GenBank/DDBJ databases">
        <title>Sequencing of the bacterial strains from artisanal fermented milk Matsoni.</title>
        <authorList>
            <person name="Rozman V."/>
            <person name="Accetto T."/>
            <person name="Bogovic Matijasic B."/>
        </authorList>
    </citation>
    <scope>NUCLEOTIDE SEQUENCE</scope>
    <source>
        <strain evidence="1">Lbl333</strain>
    </source>
</reference>
<gene>
    <name evidence="1" type="ORF">PF586_08900</name>
</gene>
<organism evidence="1 2">
    <name type="scientific">Lactobacillus delbrueckii</name>
    <dbReference type="NCBI Taxonomy" id="1584"/>
    <lineage>
        <taxon>Bacteria</taxon>
        <taxon>Bacillati</taxon>
        <taxon>Bacillota</taxon>
        <taxon>Bacilli</taxon>
        <taxon>Lactobacillales</taxon>
        <taxon>Lactobacillaceae</taxon>
        <taxon>Lactobacillus</taxon>
    </lineage>
</organism>
<dbReference type="Proteomes" id="UP001210502">
    <property type="component" value="Unassembled WGS sequence"/>
</dbReference>
<sequence length="203" mass="23886">MLKIDDDEQTIGGVKFDDLLQFHVAKAIYKEAIEEGKDLTEDELKELTQQSSFGVYPPSEGLGKAFDRLLALKALDQLLTLREDQISYSIDLSGLIDELKEDIAEHEAFEDDELVVWAYWTILPNGREVYVDYYFQDDPEDDFDIRFEHDDFFDDFLDDEEDDDVKYIADFDKKMAEEYDNFARKLMPAKKLLEIFEEENRLF</sequence>
<comment type="caution">
    <text evidence="1">The sequence shown here is derived from an EMBL/GenBank/DDBJ whole genome shotgun (WGS) entry which is preliminary data.</text>
</comment>
<dbReference type="RefSeq" id="WP_271024885.1">
    <property type="nucleotide sequence ID" value="NZ_JAQIEY010000038.1"/>
</dbReference>
<evidence type="ECO:0000313" key="1">
    <source>
        <dbReference type="EMBL" id="MDA3768547.1"/>
    </source>
</evidence>
<evidence type="ECO:0000313" key="2">
    <source>
        <dbReference type="Proteomes" id="UP001210502"/>
    </source>
</evidence>
<name>A0AAW5YX27_9LACO</name>
<proteinExistence type="predicted"/>
<accession>A0AAW5YX27</accession>
<dbReference type="AlphaFoldDB" id="A0AAW5YX27"/>